<evidence type="ECO:0000256" key="4">
    <source>
        <dbReference type="ARBA" id="ARBA00022771"/>
    </source>
</evidence>
<feature type="domain" description="NF-X1-type" evidence="9">
    <location>
        <begin position="554"/>
        <end position="581"/>
    </location>
</feature>
<dbReference type="GO" id="GO:0005634">
    <property type="term" value="C:nucleus"/>
    <property type="evidence" value="ECO:0007669"/>
    <property type="project" value="InterPro"/>
</dbReference>
<keyword evidence="5" id="KW-0862">Zinc</keyword>
<evidence type="ECO:0000256" key="3">
    <source>
        <dbReference type="ARBA" id="ARBA00022737"/>
    </source>
</evidence>
<evidence type="ECO:0000256" key="8">
    <source>
        <dbReference type="SAM" id="Phobius"/>
    </source>
</evidence>
<dbReference type="CDD" id="cd16697">
    <property type="entry name" value="RING-CH-C4HC3_NFXL1"/>
    <property type="match status" value="1"/>
</dbReference>
<feature type="transmembrane region" description="Helical" evidence="8">
    <location>
        <begin position="1102"/>
        <end position="1123"/>
    </location>
</feature>
<evidence type="ECO:0000256" key="7">
    <source>
        <dbReference type="SAM" id="MobiDB-lite"/>
    </source>
</evidence>
<keyword evidence="6" id="KW-0175">Coiled coil</keyword>
<proteinExistence type="inferred from homology"/>
<dbReference type="PANTHER" id="PTHR12360:SF1">
    <property type="entry name" value="NF-X1-TYPE ZINC FINGER PROTEIN NFXL1"/>
    <property type="match status" value="1"/>
</dbReference>
<dbReference type="GO" id="GO:0008270">
    <property type="term" value="F:zinc ion binding"/>
    <property type="evidence" value="ECO:0007669"/>
    <property type="project" value="UniProtKB-KW"/>
</dbReference>
<feature type="domain" description="NF-X1-type" evidence="9">
    <location>
        <begin position="589"/>
        <end position="608"/>
    </location>
</feature>
<name>A0A7R9FGL7_9NEOP</name>
<feature type="domain" description="NF-X1-type" evidence="9">
    <location>
        <begin position="755"/>
        <end position="785"/>
    </location>
</feature>
<comment type="similarity">
    <text evidence="1">Belongs to the NFX1 family.</text>
</comment>
<gene>
    <name evidence="10" type="ORF">TTEB3V08_LOCUS1211</name>
</gene>
<feature type="transmembrane region" description="Helical" evidence="8">
    <location>
        <begin position="1062"/>
        <end position="1082"/>
    </location>
</feature>
<evidence type="ECO:0000256" key="5">
    <source>
        <dbReference type="ARBA" id="ARBA00022833"/>
    </source>
</evidence>
<feature type="domain" description="NF-X1-type" evidence="9">
    <location>
        <begin position="857"/>
        <end position="878"/>
    </location>
</feature>
<keyword evidence="8" id="KW-1133">Transmembrane helix</keyword>
<accession>A0A7R9FGL7</accession>
<feature type="domain" description="NF-X1-type" evidence="9">
    <location>
        <begin position="448"/>
        <end position="467"/>
    </location>
</feature>
<evidence type="ECO:0000256" key="1">
    <source>
        <dbReference type="ARBA" id="ARBA00007269"/>
    </source>
</evidence>
<dbReference type="SUPFAM" id="SSF57850">
    <property type="entry name" value="RING/U-box"/>
    <property type="match status" value="1"/>
</dbReference>
<dbReference type="GO" id="GO:0000981">
    <property type="term" value="F:DNA-binding transcription factor activity, RNA polymerase II-specific"/>
    <property type="evidence" value="ECO:0007669"/>
    <property type="project" value="TreeGrafter"/>
</dbReference>
<dbReference type="Pfam" id="PF25085">
    <property type="entry name" value="DUF7802"/>
    <property type="match status" value="1"/>
</dbReference>
<dbReference type="EMBL" id="OE000242">
    <property type="protein sequence ID" value="CAD7453057.1"/>
    <property type="molecule type" value="Genomic_DNA"/>
</dbReference>
<protein>
    <recommendedName>
        <fullName evidence="9">NF-X1-type domain-containing protein</fullName>
    </recommendedName>
</protein>
<keyword evidence="3" id="KW-0677">Repeat</keyword>
<dbReference type="AlphaFoldDB" id="A0A7R9FGL7"/>
<evidence type="ECO:0000259" key="9">
    <source>
        <dbReference type="SMART" id="SM00438"/>
    </source>
</evidence>
<evidence type="ECO:0000256" key="2">
    <source>
        <dbReference type="ARBA" id="ARBA00022723"/>
    </source>
</evidence>
<dbReference type="CDD" id="cd06008">
    <property type="entry name" value="NF-X1-zinc-finger"/>
    <property type="match status" value="6"/>
</dbReference>
<sequence>MSKFFSSIFSMVSRIWQSTSSYESRRDSSFSASPMAASICTVSSATCCSDANTLMDGSRGRGRGSNPWNRGGRQNITSKKDVPKANVTAKLRFEEAQARLQASVQKHIKPDYESSSEEDELESDNILVLITPLRGVPPRILGNLVEVGLNPTGNQVRCRRETGDRSGPKPTSLEQGLASCLGVRGLIDWPTSLESGSGQLAWSVRVDRLANKLGAGSGQLSGSERVDRLANKLGAGFGQLSGSVRVDRLANKLGTGSGRLSGSERVGVDELRSVLKSYSQLGGKSEDLGRTQRFLEDAFQSGAATCLICIASVKRNDAIWSCVECYSFFHLTCIQRWSKDSIAHQKQALEDVPLPNVAMSMISRARQSAIRASAVKLRILRTTLGWFHTPVGRLVAVPYNRCAAMTVFYFVTQTVKCVCYCGKQPARLQRCSRKTWSCGTACGRMLQCGRHPCEEVCHPGDCPACPKTSKQLCQCGAQNMVRPCATPVWNCAKMCGKRLSCGHHQCERVCHQGKCGVCPLSESRTCPCGKAAFILPCTQDAPTCGDTCSRQLNCGAHICSRPCHRDKCGACCDGTCPPCEKICGRTLPCGNHKCVSVCHRGLCYPCPLNEQVKCRCGNTAITVPCGRKRKTKPPRCNRQCKIEADCHHPKRENHKCHFGDCPPCRQVCGKVRADCPHPCPALCHSAVWVRVDGDHKPAGPWEKVTPQLQMVDLPCPNCMVPVPVTCVGGHETCDWPCHRAKPSSCHRPCGRALSCGNHLCSLLCHTVTGAKDNVTSGNECEQCESGCTKPRPKGCSHPCTRPCHPDSCPPCSQMVRLPCHCALNQKYVRCGEWVLADQGQRVDMQSCGNQCPRNYPCSHRCRATCHPGDCPNPELCHKKVKIHCPCRRLRKEFPCDAVRAGQATLDCDIVCKQKKEEENKAKELERLKQQMEVERKNQEEVERFQRKFQQRKKHKERHQHSDEDSRSLALVISIKIDSCKQHDLMYGYTEVALVTSLNLFRCPNCLKRYSCNGNEFLDWFIHFDDVATKWRAQPTFILSQVTVILGGLATLIHALRNGGRLPYLWLAIFLHGIVVELLSYNLNDIDSFWHSQAPIMFVGRRLPLHILLICKCFIWCPKSYILAVTA</sequence>
<keyword evidence="4" id="KW-0863">Zinc-finger</keyword>
<keyword evidence="2" id="KW-0479">Metal-binding</keyword>
<feature type="domain" description="NF-X1-type" evidence="9">
    <location>
        <begin position="646"/>
        <end position="666"/>
    </location>
</feature>
<evidence type="ECO:0000256" key="6">
    <source>
        <dbReference type="SAM" id="Coils"/>
    </source>
</evidence>
<dbReference type="InterPro" id="IPR000967">
    <property type="entry name" value="Znf_NFX1"/>
</dbReference>
<reference evidence="10" key="1">
    <citation type="submission" date="2020-11" db="EMBL/GenBank/DDBJ databases">
        <authorList>
            <person name="Tran Van P."/>
        </authorList>
    </citation>
    <scope>NUCLEOTIDE SEQUENCE</scope>
</reference>
<dbReference type="Pfam" id="PF01422">
    <property type="entry name" value="zf-NF-X1"/>
    <property type="match status" value="8"/>
</dbReference>
<dbReference type="InterPro" id="IPR056704">
    <property type="entry name" value="DUF7802"/>
</dbReference>
<feature type="domain" description="NF-X1-type" evidence="9">
    <location>
        <begin position="795"/>
        <end position="813"/>
    </location>
</feature>
<feature type="transmembrane region" description="Helical" evidence="8">
    <location>
        <begin position="1036"/>
        <end position="1055"/>
    </location>
</feature>
<keyword evidence="8" id="KW-0472">Membrane</keyword>
<feature type="region of interest" description="Disordered" evidence="7">
    <location>
        <begin position="54"/>
        <end position="78"/>
    </location>
</feature>
<dbReference type="SMART" id="SM00438">
    <property type="entry name" value="ZnF_NFX"/>
    <property type="match status" value="9"/>
</dbReference>
<feature type="coiled-coil region" evidence="6">
    <location>
        <begin position="907"/>
        <end position="944"/>
    </location>
</feature>
<organism evidence="10">
    <name type="scientific">Timema tahoe</name>
    <dbReference type="NCBI Taxonomy" id="61484"/>
    <lineage>
        <taxon>Eukaryota</taxon>
        <taxon>Metazoa</taxon>
        <taxon>Ecdysozoa</taxon>
        <taxon>Arthropoda</taxon>
        <taxon>Hexapoda</taxon>
        <taxon>Insecta</taxon>
        <taxon>Pterygota</taxon>
        <taxon>Neoptera</taxon>
        <taxon>Polyneoptera</taxon>
        <taxon>Phasmatodea</taxon>
        <taxon>Timematodea</taxon>
        <taxon>Timematoidea</taxon>
        <taxon>Timematidae</taxon>
        <taxon>Timema</taxon>
    </lineage>
</organism>
<feature type="domain" description="NF-X1-type" evidence="9">
    <location>
        <begin position="501"/>
        <end position="520"/>
    </location>
</feature>
<dbReference type="GO" id="GO:0000977">
    <property type="term" value="F:RNA polymerase II transcription regulatory region sequence-specific DNA binding"/>
    <property type="evidence" value="ECO:0007669"/>
    <property type="project" value="TreeGrafter"/>
</dbReference>
<keyword evidence="8" id="KW-0812">Transmembrane</keyword>
<feature type="domain" description="NF-X1-type" evidence="9">
    <location>
        <begin position="675"/>
        <end position="717"/>
    </location>
</feature>
<feature type="compositionally biased region" description="Polar residues" evidence="7">
    <location>
        <begin position="66"/>
        <end position="77"/>
    </location>
</feature>
<evidence type="ECO:0000313" key="10">
    <source>
        <dbReference type="EMBL" id="CAD7453057.1"/>
    </source>
</evidence>
<dbReference type="PANTHER" id="PTHR12360">
    <property type="entry name" value="NUCLEAR TRANSCRIPTION FACTOR, X-BOX BINDING 1 NFX1"/>
    <property type="match status" value="1"/>
</dbReference>
<dbReference type="InterPro" id="IPR034078">
    <property type="entry name" value="NFX1_fam"/>
</dbReference>